<proteinExistence type="predicted"/>
<comment type="caution">
    <text evidence="8">The sequence shown here is derived from an EMBL/GenBank/DDBJ whole genome shotgun (WGS) entry which is preliminary data.</text>
</comment>
<evidence type="ECO:0000256" key="2">
    <source>
        <dbReference type="ARBA" id="ARBA00022692"/>
    </source>
</evidence>
<dbReference type="Pfam" id="PF04547">
    <property type="entry name" value="Anoctamin"/>
    <property type="match status" value="1"/>
</dbReference>
<reference evidence="8 9" key="1">
    <citation type="journal article" date="2024" name="IMA Fungus">
        <title>IMA Genome - F19 : A genome assembly and annotation guide to empower mycologists, including annotated draft genome sequences of Ceratocystis pirilliformis, Diaporthe australafricana, Fusarium ophioides, Paecilomyces lecythidis, and Sporothrix stenoceras.</title>
        <authorList>
            <person name="Aylward J."/>
            <person name="Wilson A.M."/>
            <person name="Visagie C.M."/>
            <person name="Spraker J."/>
            <person name="Barnes I."/>
            <person name="Buitendag C."/>
            <person name="Ceriani C."/>
            <person name="Del Mar Angel L."/>
            <person name="du Plessis D."/>
            <person name="Fuchs T."/>
            <person name="Gasser K."/>
            <person name="Kramer D."/>
            <person name="Li W."/>
            <person name="Munsamy K."/>
            <person name="Piso A."/>
            <person name="Price J.L."/>
            <person name="Sonnekus B."/>
            <person name="Thomas C."/>
            <person name="van der Nest A."/>
            <person name="van Dijk A."/>
            <person name="van Heerden A."/>
            <person name="van Vuuren N."/>
            <person name="Yilmaz N."/>
            <person name="Duong T.A."/>
            <person name="van der Merwe N.A."/>
            <person name="Wingfield M.J."/>
            <person name="Wingfield B.D."/>
        </authorList>
    </citation>
    <scope>NUCLEOTIDE SEQUENCE [LARGE SCALE GENOMIC DNA]</scope>
    <source>
        <strain evidence="8 9">CMW 18300</strain>
    </source>
</reference>
<organism evidence="8 9">
    <name type="scientific">Diaporthe australafricana</name>
    <dbReference type="NCBI Taxonomy" id="127596"/>
    <lineage>
        <taxon>Eukaryota</taxon>
        <taxon>Fungi</taxon>
        <taxon>Dikarya</taxon>
        <taxon>Ascomycota</taxon>
        <taxon>Pezizomycotina</taxon>
        <taxon>Sordariomycetes</taxon>
        <taxon>Sordariomycetidae</taxon>
        <taxon>Diaporthales</taxon>
        <taxon>Diaporthaceae</taxon>
        <taxon>Diaporthe</taxon>
    </lineage>
</organism>
<keyword evidence="4 5" id="KW-0472">Membrane</keyword>
<dbReference type="EMBL" id="JAWRVE010000004">
    <property type="protein sequence ID" value="KAL1882314.1"/>
    <property type="molecule type" value="Genomic_DNA"/>
</dbReference>
<sequence length="788" mass="89295">MSHRYPTSKFYTHVHSHLLNIHPLGFSGDESSATITPHRRMQFDLESSTGSLMGLEQEDGAPAHHPPQDEATFPITYHDKYVIHYDFSDTTQDEAVEKLNTLCQDLNGAGLEVEVRPGNGQSLLVFARARKDHLDSTVYKSRVKDWLWEITRLQPPTGKEGPLIDDAFEAEYVLSMYHLVNWSQEIGGAGITPGSGKWECVKSIFPIHNEPANSALLRHLSKKLFLEDDDLDSIRNLFGSKVAFYFAFMQTYTAFLFFPATTGFLAWMFLPKYSLMYAILMLFGCTVFLEYWKIRQTDLSIRWNVKGVGSLKVSRPSFRYESVVMDAVGRTKHIYPKWKAITRQMVQVPFFAVSLVVLGSIIAAVFAIEVLVSEAYDGPYQSWLEYLPTVLLAVSLPYINTFLEDMAEWLAEFENHRTSDNFDVSLTQKRFVLSFIANYLPILLTAFVYIPMGDLIVPQLRDMLRRMLGRGTDSTLIHIAADFRSDPDRLRNEIIAMTMTGQFSDMFEELILPFLKIRLRDWWHQRQSTAKPTSHRRSLSAVIADDPAEAVFLRQVRHQADLEAYNVQDDISEMAIQFGHLALFAPAWPLVSVGFLVNDWIELRSDFLKLCTQHQRPPPVRTDGIGPWIGALDVLAWLGSISTAAIVHMFSGGGGGASFEGKAASWLGLLATVFVSEHIYLMLRVLVHAVLQRVVGSQQLRREKDERYAFRKGHLDELEAQSKMRDALLLSTTGGMELRRKRSDARMADLDKFWTKQAMDGKSEEVGAALIRAARVAGEKTDGEVKKD</sequence>
<dbReference type="InterPro" id="IPR049452">
    <property type="entry name" value="Anoctamin_TM"/>
</dbReference>
<comment type="subcellular location">
    <subcellularLocation>
        <location evidence="1">Membrane</location>
        <topology evidence="1">Multi-pass membrane protein</topology>
    </subcellularLocation>
</comment>
<keyword evidence="9" id="KW-1185">Reference proteome</keyword>
<evidence type="ECO:0008006" key="10">
    <source>
        <dbReference type="Google" id="ProtNLM"/>
    </source>
</evidence>
<dbReference type="InterPro" id="IPR049456">
    <property type="entry name" value="Anoctamin_N_fung"/>
</dbReference>
<evidence type="ECO:0000313" key="9">
    <source>
        <dbReference type="Proteomes" id="UP001583177"/>
    </source>
</evidence>
<feature type="transmembrane region" description="Helical" evidence="5">
    <location>
        <begin position="275"/>
        <end position="292"/>
    </location>
</feature>
<feature type="transmembrane region" description="Helical" evidence="5">
    <location>
        <begin position="348"/>
        <end position="372"/>
    </location>
</feature>
<dbReference type="Pfam" id="PF20877">
    <property type="entry name" value="Anoctamin_N"/>
    <property type="match status" value="1"/>
</dbReference>
<feature type="transmembrane region" description="Helical" evidence="5">
    <location>
        <begin position="431"/>
        <end position="457"/>
    </location>
</feature>
<name>A0ABR3Y2T9_9PEZI</name>
<keyword evidence="2 5" id="KW-0812">Transmembrane</keyword>
<evidence type="ECO:0000256" key="3">
    <source>
        <dbReference type="ARBA" id="ARBA00022989"/>
    </source>
</evidence>
<gene>
    <name evidence="8" type="ORF">Daus18300_000800</name>
</gene>
<evidence type="ECO:0000256" key="4">
    <source>
        <dbReference type="ARBA" id="ARBA00023136"/>
    </source>
</evidence>
<evidence type="ECO:0000256" key="5">
    <source>
        <dbReference type="SAM" id="Phobius"/>
    </source>
</evidence>
<evidence type="ECO:0000313" key="8">
    <source>
        <dbReference type="EMBL" id="KAL1882314.1"/>
    </source>
</evidence>
<dbReference type="Proteomes" id="UP001583177">
    <property type="component" value="Unassembled WGS sequence"/>
</dbReference>
<dbReference type="PANTHER" id="PTHR12308:SF77">
    <property type="entry name" value="MEMBRANE STRESS RESPONSE PROTEIN (IST2), PUTATIVE (AFU_ORTHOLOGUE AFUA_4G03330)-RELATED"/>
    <property type="match status" value="1"/>
</dbReference>
<feature type="transmembrane region" description="Helical" evidence="5">
    <location>
        <begin position="242"/>
        <end position="269"/>
    </location>
</feature>
<evidence type="ECO:0000256" key="1">
    <source>
        <dbReference type="ARBA" id="ARBA00004141"/>
    </source>
</evidence>
<dbReference type="PANTHER" id="PTHR12308">
    <property type="entry name" value="ANOCTAMIN"/>
    <property type="match status" value="1"/>
</dbReference>
<feature type="domain" description="Anoctamin alpha-beta plait" evidence="7">
    <location>
        <begin position="79"/>
        <end position="201"/>
    </location>
</feature>
<protein>
    <recommendedName>
        <fullName evidence="10">Plasma membrane channel protein</fullName>
    </recommendedName>
</protein>
<dbReference type="InterPro" id="IPR007632">
    <property type="entry name" value="Anoctamin"/>
</dbReference>
<feature type="domain" description="Anoctamin transmembrane" evidence="6">
    <location>
        <begin position="234"/>
        <end position="705"/>
    </location>
</feature>
<accession>A0ABR3Y2T9</accession>
<evidence type="ECO:0000259" key="6">
    <source>
        <dbReference type="Pfam" id="PF04547"/>
    </source>
</evidence>
<evidence type="ECO:0000259" key="7">
    <source>
        <dbReference type="Pfam" id="PF20877"/>
    </source>
</evidence>
<keyword evidence="3 5" id="KW-1133">Transmembrane helix</keyword>